<proteinExistence type="predicted"/>
<organism evidence="1">
    <name type="scientific">marine sediment metagenome</name>
    <dbReference type="NCBI Taxonomy" id="412755"/>
    <lineage>
        <taxon>unclassified sequences</taxon>
        <taxon>metagenomes</taxon>
        <taxon>ecological metagenomes</taxon>
    </lineage>
</organism>
<name>A0A0F9CHT1_9ZZZZ</name>
<dbReference type="EMBL" id="LAZR01036003">
    <property type="protein sequence ID" value="KKL25997.1"/>
    <property type="molecule type" value="Genomic_DNA"/>
</dbReference>
<sequence length="61" mass="6843">HVHLLSFYSHSTERVQFRSKNFPAAPIVALDRKVWENIGSPKGISISWGTDEILFNDGSSV</sequence>
<gene>
    <name evidence="1" type="ORF">LCGC14_2399660</name>
</gene>
<protein>
    <submittedName>
        <fullName evidence="1">Uncharacterized protein</fullName>
    </submittedName>
</protein>
<reference evidence="1" key="1">
    <citation type="journal article" date="2015" name="Nature">
        <title>Complex archaea that bridge the gap between prokaryotes and eukaryotes.</title>
        <authorList>
            <person name="Spang A."/>
            <person name="Saw J.H."/>
            <person name="Jorgensen S.L."/>
            <person name="Zaremba-Niedzwiedzka K."/>
            <person name="Martijn J."/>
            <person name="Lind A.E."/>
            <person name="van Eijk R."/>
            <person name="Schleper C."/>
            <person name="Guy L."/>
            <person name="Ettema T.J."/>
        </authorList>
    </citation>
    <scope>NUCLEOTIDE SEQUENCE</scope>
</reference>
<evidence type="ECO:0000313" key="1">
    <source>
        <dbReference type="EMBL" id="KKL25997.1"/>
    </source>
</evidence>
<feature type="non-terminal residue" evidence="1">
    <location>
        <position position="1"/>
    </location>
</feature>
<accession>A0A0F9CHT1</accession>
<dbReference type="AlphaFoldDB" id="A0A0F9CHT1"/>
<comment type="caution">
    <text evidence="1">The sequence shown here is derived from an EMBL/GenBank/DDBJ whole genome shotgun (WGS) entry which is preliminary data.</text>
</comment>